<dbReference type="HOGENOM" id="CLU_2827336_0_0_9"/>
<reference evidence="2 3" key="2">
    <citation type="submission" date="2011-08" db="EMBL/GenBank/DDBJ databases">
        <title>The Genome Sequence of Eubacteriaceae bacterium CM5.</title>
        <authorList>
            <consortium name="The Broad Institute Genome Sequencing Platform"/>
            <person name="Earl A."/>
            <person name="Ward D."/>
            <person name="Feldgarden M."/>
            <person name="Gevers D."/>
            <person name="Sizova M."/>
            <person name="Hazen A."/>
            <person name="Epstein S."/>
            <person name="Young S.K."/>
            <person name="Zeng Q."/>
            <person name="Gargeya S."/>
            <person name="Fitzgerald M."/>
            <person name="Haas B."/>
            <person name="Abouelleil A."/>
            <person name="Alvarado L."/>
            <person name="Arachchi H.M."/>
            <person name="Berlin A."/>
            <person name="Brown A."/>
            <person name="Chapman S.B."/>
            <person name="Chen Z."/>
            <person name="Dunbar C."/>
            <person name="Freedman E."/>
            <person name="Gearin G."/>
            <person name="Gellesch M."/>
            <person name="Goldberg J."/>
            <person name="Griggs A."/>
            <person name="Gujja S."/>
            <person name="Heiman D."/>
            <person name="Howarth C."/>
            <person name="Larson L."/>
            <person name="Lui A."/>
            <person name="MacDonald P.J.P."/>
            <person name="Montmayeur A."/>
            <person name="Murphy C."/>
            <person name="Neiman D."/>
            <person name="Pearson M."/>
            <person name="Priest M."/>
            <person name="Roberts A."/>
            <person name="Saif S."/>
            <person name="Shea T."/>
            <person name="Shenoy N."/>
            <person name="Sisk P."/>
            <person name="Stolte C."/>
            <person name="Sykes S."/>
            <person name="Wortman J."/>
            <person name="Nusbaum C."/>
            <person name="Birren B."/>
        </authorList>
    </citation>
    <scope>NUCLEOTIDE SEQUENCE [LARGE SCALE GENOMIC DNA]</scope>
    <source>
        <strain evidence="2 3">CM5</strain>
    </source>
</reference>
<evidence type="ECO:0000313" key="3">
    <source>
        <dbReference type="Proteomes" id="UP000003379"/>
    </source>
</evidence>
<comment type="caution">
    <text evidence="2">The sequence shown here is derived from an EMBL/GenBank/DDBJ whole genome shotgun (WGS) entry which is preliminary data.</text>
</comment>
<reference evidence="1 4" key="1">
    <citation type="submission" date="2011-08" db="EMBL/GenBank/DDBJ databases">
        <title>The Genome Sequence of Eubacteriaceae bacterium ACC19a.</title>
        <authorList>
            <consortium name="The Broad Institute Genome Sequencing Platform"/>
            <person name="Earl A."/>
            <person name="Ward D."/>
            <person name="Feldgarden M."/>
            <person name="Gevers D."/>
            <person name="Sizova M."/>
            <person name="Hazen A."/>
            <person name="Epstein S."/>
            <person name="Young S.K."/>
            <person name="Zeng Q."/>
            <person name="Gargeya S."/>
            <person name="Fitzgerald M."/>
            <person name="Haas B."/>
            <person name="Abouelleil A."/>
            <person name="Alvarado L."/>
            <person name="Arachchi H.M."/>
            <person name="Berlin A."/>
            <person name="Brown A."/>
            <person name="Chapman S.B."/>
            <person name="Chen Z."/>
            <person name="Dunbar C."/>
            <person name="Freedman E."/>
            <person name="Gearin G."/>
            <person name="Gellesch M."/>
            <person name="Goldberg J."/>
            <person name="Griggs A."/>
            <person name="Gujja S."/>
            <person name="Heiman D."/>
            <person name="Howarth C."/>
            <person name="Larson L."/>
            <person name="Lui A."/>
            <person name="MacDonald P.J.P."/>
            <person name="Montmayeur A."/>
            <person name="Murphy C."/>
            <person name="Neiman D."/>
            <person name="Pearson M."/>
            <person name="Priest M."/>
            <person name="Roberts A."/>
            <person name="Saif S."/>
            <person name="Shea T."/>
            <person name="Shenoy N."/>
            <person name="Sisk P."/>
            <person name="Stolte C."/>
            <person name="Sykes S."/>
            <person name="Wortman J."/>
            <person name="Nusbaum C."/>
            <person name="Birren B."/>
        </authorList>
    </citation>
    <scope>NUCLEOTIDE SEQUENCE [LARGE SCALE GENOMIC DNA]</scope>
    <source>
        <strain evidence="1 4">ACC19a</strain>
    </source>
</reference>
<name>G9X9U0_9FIRM</name>
<gene>
    <name evidence="2" type="ORF">HMPREF9628_00031</name>
    <name evidence="1" type="ORF">HMPREF9629_00514</name>
</gene>
<evidence type="ECO:0000313" key="1">
    <source>
        <dbReference type="EMBL" id="EHL13214.1"/>
    </source>
</evidence>
<proteinExistence type="predicted"/>
<dbReference type="EMBL" id="AFZG01000001">
    <property type="protein sequence ID" value="EHL20186.1"/>
    <property type="molecule type" value="Genomic_DNA"/>
</dbReference>
<dbReference type="Proteomes" id="UP000006437">
    <property type="component" value="Unassembled WGS sequence"/>
</dbReference>
<evidence type="ECO:0000313" key="2">
    <source>
        <dbReference type="EMBL" id="EHL20186.1"/>
    </source>
</evidence>
<dbReference type="EMBL" id="AFZE01000045">
    <property type="protein sequence ID" value="EHL13214.1"/>
    <property type="molecule type" value="Genomic_DNA"/>
</dbReference>
<dbReference type="STRING" id="796937.HMPREF9630_01127"/>
<dbReference type="AlphaFoldDB" id="G9X9U0"/>
<dbReference type="Proteomes" id="UP000003379">
    <property type="component" value="Unassembled WGS sequence"/>
</dbReference>
<accession>G9X9U0</accession>
<sequence>MLIKEVLQRRDQLKGYLHSLSIAQNYCDKHIGDIVMIEDLKSVYKELEVEFKQIDESLRPFENMDM</sequence>
<dbReference type="RefSeq" id="WP_009524751.1">
    <property type="nucleotide sequence ID" value="NZ_JBQMYE010000046.1"/>
</dbReference>
<accession>G9X291</accession>
<protein>
    <submittedName>
        <fullName evidence="2">Uncharacterized protein</fullName>
    </submittedName>
</protein>
<evidence type="ECO:0000313" key="4">
    <source>
        <dbReference type="Proteomes" id="UP000006437"/>
    </source>
</evidence>
<organism evidence="2 3">
    <name type="scientific">Peptoanaerobacter stomatis</name>
    <dbReference type="NCBI Taxonomy" id="796937"/>
    <lineage>
        <taxon>Bacteria</taxon>
        <taxon>Bacillati</taxon>
        <taxon>Bacillota</taxon>
        <taxon>Clostridia</taxon>
        <taxon>Peptostreptococcales</taxon>
        <taxon>Filifactoraceae</taxon>
        <taxon>Peptoanaerobacter</taxon>
    </lineage>
</organism>